<evidence type="ECO:0000313" key="7">
    <source>
        <dbReference type="EMBL" id="WJW67442.1"/>
    </source>
</evidence>
<dbReference type="Gene3D" id="1.25.40.10">
    <property type="entry name" value="Tetratricopeptide repeat domain"/>
    <property type="match status" value="5"/>
</dbReference>
<protein>
    <submittedName>
        <fullName evidence="6">CHAT domain-containing protein</fullName>
    </submittedName>
</protein>
<evidence type="ECO:0000256" key="2">
    <source>
        <dbReference type="SAM" id="Coils"/>
    </source>
</evidence>
<organism evidence="6 8">
    <name type="scientific">Candidatus Chlorohelix allophototropha</name>
    <dbReference type="NCBI Taxonomy" id="3003348"/>
    <lineage>
        <taxon>Bacteria</taxon>
        <taxon>Bacillati</taxon>
        <taxon>Chloroflexota</taxon>
        <taxon>Chloroflexia</taxon>
        <taxon>Candidatus Chloroheliales</taxon>
        <taxon>Candidatus Chloroheliaceae</taxon>
        <taxon>Candidatus Chlorohelix</taxon>
    </lineage>
</organism>
<evidence type="ECO:0000313" key="9">
    <source>
        <dbReference type="Proteomes" id="UP001431572"/>
    </source>
</evidence>
<dbReference type="InterPro" id="IPR019734">
    <property type="entry name" value="TPR_rpt"/>
</dbReference>
<dbReference type="PANTHER" id="PTHR44200:SF1">
    <property type="entry name" value="DNAJ HOMOLOG SUBFAMILY C MEMBER 7"/>
    <property type="match status" value="1"/>
</dbReference>
<keyword evidence="1" id="KW-0802">TPR repeat</keyword>
<feature type="domain" description="CHAT" evidence="5">
    <location>
        <begin position="932"/>
        <end position="1179"/>
    </location>
</feature>
<name>A0A8T7M0U5_9CHLR</name>
<accession>A0A8T7M0U5</accession>
<keyword evidence="4" id="KW-1133">Transmembrane helix</keyword>
<reference evidence="6 8" key="1">
    <citation type="submission" date="2020-06" db="EMBL/GenBank/DDBJ databases">
        <title>Anoxygenic phototrophic Chloroflexota member uses a Type I reaction center.</title>
        <authorList>
            <person name="Tsuji J.M."/>
            <person name="Shaw N.A."/>
            <person name="Nagashima S."/>
            <person name="Venkiteswaran J."/>
            <person name="Schiff S.L."/>
            <person name="Hanada S."/>
            <person name="Tank M."/>
            <person name="Neufeld J.D."/>
        </authorList>
    </citation>
    <scope>NUCLEOTIDE SEQUENCE [LARGE SCALE GENOMIC DNA]</scope>
    <source>
        <strain evidence="6">L227-S17</strain>
    </source>
</reference>
<evidence type="ECO:0000313" key="6">
    <source>
        <dbReference type="EMBL" id="NWJ45569.1"/>
    </source>
</evidence>
<evidence type="ECO:0000256" key="1">
    <source>
        <dbReference type="PROSITE-ProRule" id="PRU00339"/>
    </source>
</evidence>
<dbReference type="RefSeq" id="WP_341469335.1">
    <property type="nucleotide sequence ID" value="NZ_CP128399.1"/>
</dbReference>
<keyword evidence="9" id="KW-1185">Reference proteome</keyword>
<feature type="compositionally biased region" description="Polar residues" evidence="3">
    <location>
        <begin position="1707"/>
        <end position="1719"/>
    </location>
</feature>
<keyword evidence="4" id="KW-0472">Membrane</keyword>
<dbReference type="PROSITE" id="PS50005">
    <property type="entry name" value="TPR"/>
    <property type="match status" value="2"/>
</dbReference>
<dbReference type="InterPro" id="IPR011990">
    <property type="entry name" value="TPR-like_helical_dom_sf"/>
</dbReference>
<gene>
    <name evidence="6" type="ORF">HXX08_06800</name>
    <name evidence="7" type="ORF">OZ401_000708</name>
</gene>
<dbReference type="PANTHER" id="PTHR44200">
    <property type="entry name" value="DNAJ HOMOLOG SUBFAMILY C MEMBER 7"/>
    <property type="match status" value="1"/>
</dbReference>
<dbReference type="SUPFAM" id="SSF48452">
    <property type="entry name" value="TPR-like"/>
    <property type="match status" value="3"/>
</dbReference>
<keyword evidence="4" id="KW-0812">Transmembrane</keyword>
<dbReference type="InterPro" id="IPR052758">
    <property type="entry name" value="SRC_co-chaperone"/>
</dbReference>
<feature type="coiled-coil region" evidence="2">
    <location>
        <begin position="1352"/>
        <end position="1386"/>
    </location>
</feature>
<dbReference type="Proteomes" id="UP000521676">
    <property type="component" value="Unassembled WGS sequence"/>
</dbReference>
<evidence type="ECO:0000259" key="5">
    <source>
        <dbReference type="Pfam" id="PF12770"/>
    </source>
</evidence>
<dbReference type="EMBL" id="JACATZ010000001">
    <property type="protein sequence ID" value="NWJ45569.1"/>
    <property type="molecule type" value="Genomic_DNA"/>
</dbReference>
<dbReference type="Pfam" id="PF12770">
    <property type="entry name" value="CHAT"/>
    <property type="match status" value="1"/>
</dbReference>
<feature type="transmembrane region" description="Helical" evidence="4">
    <location>
        <begin position="1752"/>
        <end position="1773"/>
    </location>
</feature>
<feature type="repeat" description="TPR" evidence="1">
    <location>
        <begin position="1212"/>
        <end position="1245"/>
    </location>
</feature>
<feature type="region of interest" description="Disordered" evidence="3">
    <location>
        <begin position="1698"/>
        <end position="1738"/>
    </location>
</feature>
<evidence type="ECO:0000256" key="3">
    <source>
        <dbReference type="SAM" id="MobiDB-lite"/>
    </source>
</evidence>
<keyword evidence="2" id="KW-0175">Coiled coil</keyword>
<evidence type="ECO:0000313" key="8">
    <source>
        <dbReference type="Proteomes" id="UP000521676"/>
    </source>
</evidence>
<feature type="repeat" description="TPR" evidence="1">
    <location>
        <begin position="1475"/>
        <end position="1508"/>
    </location>
</feature>
<sequence>MADAGNLDLELHIKPVDTGYQSELKTADGSAILNSFRLSYAPHEIENLITYLRQAQQYGNGLQSPEMQVIQQFGWSLFNQVFSNQMEGALRENLIQARREDHKIRLRLALDPEDSLLNQLPWEYLYYPSANSYLNLAGNLIFSRSTGNGLHYEYAKISLPLKVLVCADSSAYCVEIEEAVKEQHYQGLLQVISAPDVAAITNVLAKDEFHLIWLKCNFAAKLSDSSQSFSISESSRWLSICPKLRILILEKNTNELTEMNTLGNSLVHEGWGGCVLIPFDLNSEGREIVARELLSGLAQGLGLDEAVARTREQLFNSGHEADWGDLLAFSAHPAGKMFQIESQNPEDMRKRQLSTLSRDAKLSLDQEKWAQAEELLVQLLQLEPDRPELKKLLDYARRNQALDEQYQYAKTLLQEERWLDALEEFHKIKAQDSRNRFKDLQSLIAEAESKVQDSQKIEEANSLYSSAQMAIMLKDWTLAIERLERALRLYPALEEAENLLKQVRLQQQLLELYSVGRDCFEAERWHEALERLYKLRELDSGMLYGDIHKMIAEAEAKESQEQKKAQIIELEAESQHYFEQQRWNEGISCLEQLLQLKPDHPNASEKISFAKVQLTLADLFAKGNTALAQEQWMEAIEFFSQLRSLDGLSQYPQAALLVAETELKIDKAQKRTRTATMLEEAQAALSKEAWATAIRKLEVALTLEPANSEASEKLEYARNQQTLSALYQKGREHYEAKRWDEALELFGKLQTLDKLAQYSDVETLISTAAAQRSDSQLEAMYAGVQIALEKQEWAAAHQKLESIFAINPGFKDTAELLSKVRQRVTENLSQNAAAFLSETVKSDSGEYGYQIDLKLTTSLAGYQLEMTTSEGNRYLGNFSLTYNAQQLDNLLWYLRQARYIDAGFDSPEMRAVQKFGWNLFIELFNNEMETALRNILVQGEREGKFTTIRLLLGSDSTLNILPWEYLYYPYANSYLGLAGDISLVRLVETEKEPVPAQVRGAVRVLSWVGTPEGYEKIDSEEYRQMLAESAGEYRQRGLVSLERVKGATFSALQKQLWVGEYHILWIVAPVERGELRVNGEDGEPESLSALKLWNLLKEHPGIRLVVFETSVGDGSTGINTIAQALVEQGLAGCVALPFEISEKNRAVFSREILGGISQGKSINSVLAQARFAIYENKNQVEWGTPILYTQRRDGILFNILSTPPDEQRVKQLEALENEADAAIEREEWVRAIDRLQKLLELDPSREEAAQKLRNLEFQQEQARLYAEGREYFDSGNWGEALRVFRTLKENDSEGHYLIVEWLITDSQHKLEEQIYEEHLSQLYTDAVSAFETEEWDAAVNGLEIIANKEPEYREVEQLLAQARQKLKEAQERVPRLYEEARQALKEKNWVSAIQKLVDVLAAEPDHPTAQQLLDKVRYYQILEALKFTLKMHIESKKWDEAAITLELLRKRDKKGEFTDIISSAKVVITEVSTKINNLMGVARVAIEEQEWDKAVEKLTAVLELSPEHPEANVSLPRVQLSQSLQSVYQAAREHYATAAWHEALDGFRQVKMMDRGGLYTDLDWYITDTQARMEESNRQSQFVAMEQEAQLALDRGEWAIALQKLENLLTIFPYHPETQNKLTYVKQQLELEQLYITGNDHLQAGRWQEASETLRRLQAFDMYGRYPQVGGMIAFAESNYTPQIQPITSSFPLVSAAPAQPRDKKAQTSQKNANGSQATEKNKNKGTKSTAKTEVAKKPRIPDSTVSFRVRLLFFFWGLIPIALLVLLIINLLRRS</sequence>
<feature type="coiled-coil region" evidence="2">
    <location>
        <begin position="430"/>
        <end position="457"/>
    </location>
</feature>
<dbReference type="InterPro" id="IPR024983">
    <property type="entry name" value="CHAT_dom"/>
</dbReference>
<dbReference type="Proteomes" id="UP001431572">
    <property type="component" value="Chromosome 1"/>
</dbReference>
<proteinExistence type="predicted"/>
<dbReference type="EMBL" id="CP128399">
    <property type="protein sequence ID" value="WJW67442.1"/>
    <property type="molecule type" value="Genomic_DNA"/>
</dbReference>
<evidence type="ECO:0000256" key="4">
    <source>
        <dbReference type="SAM" id="Phobius"/>
    </source>
</evidence>
<dbReference type="SMART" id="SM00028">
    <property type="entry name" value="TPR"/>
    <property type="match status" value="11"/>
</dbReference>
<reference evidence="7" key="2">
    <citation type="journal article" date="2024" name="Nature">
        <title>Anoxygenic phototroph of the Chloroflexota uses a type I reaction centre.</title>
        <authorList>
            <person name="Tsuji J.M."/>
            <person name="Shaw N.A."/>
            <person name="Nagashima S."/>
            <person name="Venkiteswaran J.J."/>
            <person name="Schiff S.L."/>
            <person name="Watanabe T."/>
            <person name="Fukui M."/>
            <person name="Hanada S."/>
            <person name="Tank M."/>
            <person name="Neufeld J.D."/>
        </authorList>
    </citation>
    <scope>NUCLEOTIDE SEQUENCE</scope>
    <source>
        <strain evidence="7">L227-S17</strain>
    </source>
</reference>